<gene>
    <name evidence="2" type="ORF">CHGG_07773</name>
</gene>
<dbReference type="Proteomes" id="UP000001056">
    <property type="component" value="Unassembled WGS sequence"/>
</dbReference>
<feature type="compositionally biased region" description="Gly residues" evidence="1">
    <location>
        <begin position="234"/>
        <end position="243"/>
    </location>
</feature>
<feature type="compositionally biased region" description="Gly residues" evidence="1">
    <location>
        <begin position="192"/>
        <end position="208"/>
    </location>
</feature>
<dbReference type="HOGENOM" id="CLU_035068_0_0_1"/>
<evidence type="ECO:0000256" key="1">
    <source>
        <dbReference type="SAM" id="MobiDB-lite"/>
    </source>
</evidence>
<feature type="region of interest" description="Disordered" evidence="1">
    <location>
        <begin position="180"/>
        <end position="254"/>
    </location>
</feature>
<organism evidence="2 3">
    <name type="scientific">Chaetomium globosum (strain ATCC 6205 / CBS 148.51 / DSM 1962 / NBRC 6347 / NRRL 1970)</name>
    <name type="common">Soil fungus</name>
    <dbReference type="NCBI Taxonomy" id="306901"/>
    <lineage>
        <taxon>Eukaryota</taxon>
        <taxon>Fungi</taxon>
        <taxon>Dikarya</taxon>
        <taxon>Ascomycota</taxon>
        <taxon>Pezizomycotina</taxon>
        <taxon>Sordariomycetes</taxon>
        <taxon>Sordariomycetidae</taxon>
        <taxon>Sordariales</taxon>
        <taxon>Chaetomiaceae</taxon>
        <taxon>Chaetomium</taxon>
    </lineage>
</organism>
<feature type="region of interest" description="Disordered" evidence="1">
    <location>
        <begin position="1"/>
        <end position="20"/>
    </location>
</feature>
<evidence type="ECO:0000313" key="2">
    <source>
        <dbReference type="EMBL" id="EAQ86520.1"/>
    </source>
</evidence>
<dbReference type="OrthoDB" id="5221663at2759"/>
<reference evidence="3" key="1">
    <citation type="journal article" date="2015" name="Genome Announc.">
        <title>Draft genome sequence of the cellulolytic fungus Chaetomium globosum.</title>
        <authorList>
            <person name="Cuomo C.A."/>
            <person name="Untereiner W.A."/>
            <person name="Ma L.-J."/>
            <person name="Grabherr M."/>
            <person name="Birren B.W."/>
        </authorList>
    </citation>
    <scope>NUCLEOTIDE SEQUENCE [LARGE SCALE GENOMIC DNA]</scope>
    <source>
        <strain evidence="3">ATCC 6205 / CBS 148.51 / DSM 1962 / NBRC 6347 / NRRL 1970</strain>
    </source>
</reference>
<dbReference type="STRING" id="306901.Q2GW81"/>
<keyword evidence="3" id="KW-1185">Reference proteome</keyword>
<dbReference type="OMA" id="GHLVWED"/>
<dbReference type="EMBL" id="CH408033">
    <property type="protein sequence ID" value="EAQ86520.1"/>
    <property type="molecule type" value="Genomic_DNA"/>
</dbReference>
<proteinExistence type="predicted"/>
<accession>Q2GW81</accession>
<name>Q2GW81_CHAGB</name>
<dbReference type="InParanoid" id="Q2GW81"/>
<evidence type="ECO:0000313" key="3">
    <source>
        <dbReference type="Proteomes" id="UP000001056"/>
    </source>
</evidence>
<dbReference type="VEuPathDB" id="FungiDB:CHGG_07773"/>
<protein>
    <submittedName>
        <fullName evidence="2">Uncharacterized protein</fullName>
    </submittedName>
</protein>
<sequence>MSSGAGRDSRKGSLGSIDGSSHEAQTVGTLLAAIARCLTEAVRILMFADKRQWGPDEFEQTRVLEEALDEAKKDFQEMAPLVHGQFYYENDRTPESLHALQTLLTRFQFHTQNFRDWARQGGPINPTWARETAHKRRALHRAQCRAAARIFAATAAEQEGPARCLGAFHVHRRLKRAQAARERMPVWQRGELGSGNSGSGGGGGGGQGLEASRRAGDLEVAAEAAAGRGEGDDVVGGGGGSAAGGQENATLGRRRSLEELVPSCNEVGRFQVLGESHDAAFVCDYCEGFIVWPDLSSIPSERMSLAPTAVTGYPHWQAKGISSDNGEEKVVVFAPLAIANHMPPEPGGWQAGLICPYCEEATYLDEGEDSSELKYVQDESGFPDLEAFREHLEWYHTAMPVPPISSLASTLPSASNCNVM</sequence>
<dbReference type="AlphaFoldDB" id="Q2GW81"/>
<feature type="compositionally biased region" description="Low complexity" evidence="1">
    <location>
        <begin position="218"/>
        <end position="227"/>
    </location>
</feature>
<dbReference type="RefSeq" id="XP_001225429.1">
    <property type="nucleotide sequence ID" value="XM_001225428.1"/>
</dbReference>
<dbReference type="eggNOG" id="ENOG502RP9B">
    <property type="taxonomic scope" value="Eukaryota"/>
</dbReference>
<dbReference type="GeneID" id="4393496"/>